<feature type="region of interest" description="Disordered" evidence="1">
    <location>
        <begin position="201"/>
        <end position="226"/>
    </location>
</feature>
<keyword evidence="2" id="KW-0812">Transmembrane</keyword>
<comment type="caution">
    <text evidence="3">The sequence shown here is derived from an EMBL/GenBank/DDBJ whole genome shotgun (WGS) entry which is preliminary data.</text>
</comment>
<accession>A0A9P4MQ27</accession>
<feature type="transmembrane region" description="Helical" evidence="2">
    <location>
        <begin position="157"/>
        <end position="182"/>
    </location>
</feature>
<evidence type="ECO:0000256" key="1">
    <source>
        <dbReference type="SAM" id="MobiDB-lite"/>
    </source>
</evidence>
<keyword evidence="2" id="KW-1133">Transmembrane helix</keyword>
<evidence type="ECO:0000313" key="3">
    <source>
        <dbReference type="EMBL" id="KAF2157859.1"/>
    </source>
</evidence>
<name>A0A9P4MQ27_9PEZI</name>
<dbReference type="AlphaFoldDB" id="A0A9P4MQ27"/>
<organism evidence="3 4">
    <name type="scientific">Myriangium duriaei CBS 260.36</name>
    <dbReference type="NCBI Taxonomy" id="1168546"/>
    <lineage>
        <taxon>Eukaryota</taxon>
        <taxon>Fungi</taxon>
        <taxon>Dikarya</taxon>
        <taxon>Ascomycota</taxon>
        <taxon>Pezizomycotina</taxon>
        <taxon>Dothideomycetes</taxon>
        <taxon>Dothideomycetidae</taxon>
        <taxon>Myriangiales</taxon>
        <taxon>Myriangiaceae</taxon>
        <taxon>Myriangium</taxon>
    </lineage>
</organism>
<reference evidence="3" key="1">
    <citation type="journal article" date="2020" name="Stud. Mycol.">
        <title>101 Dothideomycetes genomes: a test case for predicting lifestyles and emergence of pathogens.</title>
        <authorList>
            <person name="Haridas S."/>
            <person name="Albert R."/>
            <person name="Binder M."/>
            <person name="Bloem J."/>
            <person name="Labutti K."/>
            <person name="Salamov A."/>
            <person name="Andreopoulos B."/>
            <person name="Baker S."/>
            <person name="Barry K."/>
            <person name="Bills G."/>
            <person name="Bluhm B."/>
            <person name="Cannon C."/>
            <person name="Castanera R."/>
            <person name="Culley D."/>
            <person name="Daum C."/>
            <person name="Ezra D."/>
            <person name="Gonzalez J."/>
            <person name="Henrissat B."/>
            <person name="Kuo A."/>
            <person name="Liang C."/>
            <person name="Lipzen A."/>
            <person name="Lutzoni F."/>
            <person name="Magnuson J."/>
            <person name="Mondo S."/>
            <person name="Nolan M."/>
            <person name="Ohm R."/>
            <person name="Pangilinan J."/>
            <person name="Park H.-J."/>
            <person name="Ramirez L."/>
            <person name="Alfaro M."/>
            <person name="Sun H."/>
            <person name="Tritt A."/>
            <person name="Yoshinaga Y."/>
            <person name="Zwiers L.-H."/>
            <person name="Turgeon B."/>
            <person name="Goodwin S."/>
            <person name="Spatafora J."/>
            <person name="Crous P."/>
            <person name="Grigoriev I."/>
        </authorList>
    </citation>
    <scope>NUCLEOTIDE SEQUENCE</scope>
    <source>
        <strain evidence="3">CBS 260.36</strain>
    </source>
</reference>
<keyword evidence="4" id="KW-1185">Reference proteome</keyword>
<sequence>MGYTAHSDLSVRSNLHSIDHPFRVRNSSTIAQPSQRLHRVVLRRTYPPSANTCRRRSYAFPKTDDQSHCQIAIAIALDLGAAQFVIWQTFHKITSSSYCGYLVVINFLALVAVLTGFLLVGLINTDPEAQYVGQESPYTLEQLREMNARFDEPYMNIFAWGLTSSLINFLMLVSNWIGVCIASCRARRSIRHGHPVSHNSVDIGGIKQKGRITSSPDLSTAVHNPA</sequence>
<dbReference type="EMBL" id="ML996081">
    <property type="protein sequence ID" value="KAF2157859.1"/>
    <property type="molecule type" value="Genomic_DNA"/>
</dbReference>
<dbReference type="Proteomes" id="UP000799439">
    <property type="component" value="Unassembled WGS sequence"/>
</dbReference>
<feature type="compositionally biased region" description="Polar residues" evidence="1">
    <location>
        <begin position="211"/>
        <end position="226"/>
    </location>
</feature>
<keyword evidence="2" id="KW-0472">Membrane</keyword>
<evidence type="ECO:0000256" key="2">
    <source>
        <dbReference type="SAM" id="Phobius"/>
    </source>
</evidence>
<protein>
    <submittedName>
        <fullName evidence="3">Uncharacterized protein</fullName>
    </submittedName>
</protein>
<feature type="transmembrane region" description="Helical" evidence="2">
    <location>
        <begin position="98"/>
        <end position="123"/>
    </location>
</feature>
<gene>
    <name evidence="3" type="ORF">K461DRAFT_25588</name>
</gene>
<proteinExistence type="predicted"/>
<evidence type="ECO:0000313" key="4">
    <source>
        <dbReference type="Proteomes" id="UP000799439"/>
    </source>
</evidence>